<dbReference type="PANTHER" id="PTHR24166:SF48">
    <property type="entry name" value="PROTEIN VAPYRIN"/>
    <property type="match status" value="1"/>
</dbReference>
<dbReference type="PANTHER" id="PTHR24166">
    <property type="entry name" value="ROLLING PEBBLES, ISOFORM B"/>
    <property type="match status" value="1"/>
</dbReference>
<comment type="caution">
    <text evidence="4">The sequence shown here is derived from an EMBL/GenBank/DDBJ whole genome shotgun (WGS) entry which is preliminary data.</text>
</comment>
<dbReference type="Proteomes" id="UP000807825">
    <property type="component" value="Unassembled WGS sequence"/>
</dbReference>
<reference evidence="4" key="1">
    <citation type="submission" date="2020-07" db="EMBL/GenBank/DDBJ databases">
        <title>Huge and variable diversity of episymbiotic CPR bacteria and DPANN archaea in groundwater ecosystems.</title>
        <authorList>
            <person name="He C.Y."/>
            <person name="Keren R."/>
            <person name="Whittaker M."/>
            <person name="Farag I.F."/>
            <person name="Doudna J."/>
            <person name="Cate J.H.D."/>
            <person name="Banfield J.F."/>
        </authorList>
    </citation>
    <scope>NUCLEOTIDE SEQUENCE</scope>
    <source>
        <strain evidence="4">NC_groundwater_1664_Pr3_B-0.1um_52_9</strain>
    </source>
</reference>
<sequence>MISPPERTNKPEPIDFANITLKELKARLGKGIIIHMRDRFGNTYLHDAVACDAKPSVIEFLLDRGIDIDDTNARGETALINTAWNGQYALAKLLLERGADPNIRDRSGFTALKVASGRYEDIVEELLAHGAKRRLRRAVA</sequence>
<organism evidence="4 5">
    <name type="scientific">Desulfomonile tiedjei</name>
    <dbReference type="NCBI Taxonomy" id="2358"/>
    <lineage>
        <taxon>Bacteria</taxon>
        <taxon>Pseudomonadati</taxon>
        <taxon>Thermodesulfobacteriota</taxon>
        <taxon>Desulfomonilia</taxon>
        <taxon>Desulfomonilales</taxon>
        <taxon>Desulfomonilaceae</taxon>
        <taxon>Desulfomonile</taxon>
    </lineage>
</organism>
<dbReference type="Gene3D" id="1.25.40.20">
    <property type="entry name" value="Ankyrin repeat-containing domain"/>
    <property type="match status" value="1"/>
</dbReference>
<gene>
    <name evidence="4" type="ORF">HY912_08935</name>
</gene>
<evidence type="ECO:0000256" key="1">
    <source>
        <dbReference type="ARBA" id="ARBA00022737"/>
    </source>
</evidence>
<feature type="repeat" description="ANK" evidence="3">
    <location>
        <begin position="74"/>
        <end position="106"/>
    </location>
</feature>
<dbReference type="EMBL" id="JACRDE010000241">
    <property type="protein sequence ID" value="MBI5249606.1"/>
    <property type="molecule type" value="Genomic_DNA"/>
</dbReference>
<evidence type="ECO:0000256" key="2">
    <source>
        <dbReference type="ARBA" id="ARBA00023043"/>
    </source>
</evidence>
<dbReference type="InterPro" id="IPR036770">
    <property type="entry name" value="Ankyrin_rpt-contain_sf"/>
</dbReference>
<dbReference type="InterPro" id="IPR050889">
    <property type="entry name" value="Dendritic_Spine_Reg/Scaffold"/>
</dbReference>
<dbReference type="Pfam" id="PF12796">
    <property type="entry name" value="Ank_2"/>
    <property type="match status" value="1"/>
</dbReference>
<keyword evidence="1" id="KW-0677">Repeat</keyword>
<dbReference type="PROSITE" id="PS50088">
    <property type="entry name" value="ANK_REPEAT"/>
    <property type="match status" value="2"/>
</dbReference>
<dbReference type="PROSITE" id="PS50297">
    <property type="entry name" value="ANK_REP_REGION"/>
    <property type="match status" value="2"/>
</dbReference>
<proteinExistence type="predicted"/>
<name>A0A9D6V033_9BACT</name>
<accession>A0A9D6V033</accession>
<dbReference type="SMART" id="SM00248">
    <property type="entry name" value="ANK"/>
    <property type="match status" value="3"/>
</dbReference>
<keyword evidence="2 3" id="KW-0040">ANK repeat</keyword>
<evidence type="ECO:0000313" key="5">
    <source>
        <dbReference type="Proteomes" id="UP000807825"/>
    </source>
</evidence>
<feature type="repeat" description="ANK" evidence="3">
    <location>
        <begin position="40"/>
        <end position="73"/>
    </location>
</feature>
<dbReference type="SUPFAM" id="SSF48403">
    <property type="entry name" value="Ankyrin repeat"/>
    <property type="match status" value="1"/>
</dbReference>
<evidence type="ECO:0000256" key="3">
    <source>
        <dbReference type="PROSITE-ProRule" id="PRU00023"/>
    </source>
</evidence>
<dbReference type="AlphaFoldDB" id="A0A9D6V033"/>
<dbReference type="InterPro" id="IPR002110">
    <property type="entry name" value="Ankyrin_rpt"/>
</dbReference>
<evidence type="ECO:0000313" key="4">
    <source>
        <dbReference type="EMBL" id="MBI5249606.1"/>
    </source>
</evidence>
<protein>
    <submittedName>
        <fullName evidence="4">Ankyrin repeat domain-containing protein</fullName>
    </submittedName>
</protein>